<keyword evidence="3 6" id="KW-0812">Transmembrane</keyword>
<evidence type="ECO:0000259" key="7">
    <source>
        <dbReference type="PROSITE" id="PS50850"/>
    </source>
</evidence>
<evidence type="ECO:0000256" key="2">
    <source>
        <dbReference type="ARBA" id="ARBA00022448"/>
    </source>
</evidence>
<dbReference type="InterPro" id="IPR050495">
    <property type="entry name" value="ATG22/LtaA_families"/>
</dbReference>
<evidence type="ECO:0000256" key="4">
    <source>
        <dbReference type="ARBA" id="ARBA00022989"/>
    </source>
</evidence>
<keyword evidence="4 6" id="KW-1133">Transmembrane helix</keyword>
<dbReference type="InterPro" id="IPR020846">
    <property type="entry name" value="MFS_dom"/>
</dbReference>
<dbReference type="InterPro" id="IPR024671">
    <property type="entry name" value="Atg22-like"/>
</dbReference>
<evidence type="ECO:0000313" key="9">
    <source>
        <dbReference type="Proteomes" id="UP001478862"/>
    </source>
</evidence>
<keyword evidence="5 6" id="KW-0472">Membrane</keyword>
<dbReference type="PANTHER" id="PTHR23519:SF1">
    <property type="entry name" value="AUTOPHAGY-RELATED PROTEIN 22"/>
    <property type="match status" value="1"/>
</dbReference>
<feature type="transmembrane region" description="Helical" evidence="6">
    <location>
        <begin position="196"/>
        <end position="217"/>
    </location>
</feature>
<dbReference type="InterPro" id="IPR036259">
    <property type="entry name" value="MFS_trans_sf"/>
</dbReference>
<reference evidence="8 9" key="1">
    <citation type="submission" date="2024-06" db="EMBL/GenBank/DDBJ databases">
        <title>Lysinibacillus zambalefons sp. nov., a Novel Firmicute Isolated from the Poon Bato Zambales Hyperalkaline Spring.</title>
        <authorList>
            <person name="Aja J.A."/>
            <person name="Lazaro J.E.H."/>
            <person name="Llorin L.D."/>
            <person name="Lim K.R."/>
            <person name="Teodosio J."/>
            <person name="Dalisay D.S."/>
        </authorList>
    </citation>
    <scope>NUCLEOTIDE SEQUENCE [LARGE SCALE GENOMIC DNA]</scope>
    <source>
        <strain evidence="8 9">M3</strain>
    </source>
</reference>
<sequence length="442" mass="49387">MKRNSTVDVQHRSQLALYLSLPILSWAFYDFANTIFSSNINTIFFPFYMDEVLGTNEVMQQVASTFISYANAIASLFLVLFSPLFGVWIDQTGYKKRFIVWFASISIFFTFMMGIFANLQMPTNFSGVPLSLFLVVASFIIAKFFFNSSLVFYDSMMGDLGTKEEMPLISGYGVAIGYLGTILGLLVYLYVGNSDFHRAFIPTAILYLLFSLPLFFINKDTPIPTSQRKPIKFLDGYKEIVQTFKDMKQYKAIFTFMIAYFFLNDAIATTIAMMAVYATTIVGFTSGQFIVLYLVSTVSTIIGSFAFGYITKAIGAKRAITMVAILMIVALAFAVFATEQWMFWLAGSMFGVSLGSMWVTSRTYIIELSPEEKRGQFFGLFAFSGKVSSIIGPAVYGTVTLWMKDYGTLASRVALSTLIVMTIIGLLIHLKVNGSKVGDDIR</sequence>
<evidence type="ECO:0000256" key="1">
    <source>
        <dbReference type="ARBA" id="ARBA00004651"/>
    </source>
</evidence>
<evidence type="ECO:0000313" key="8">
    <source>
        <dbReference type="EMBL" id="MEQ6354304.1"/>
    </source>
</evidence>
<proteinExistence type="predicted"/>
<accession>A0ABV1MQC0</accession>
<dbReference type="Pfam" id="PF11700">
    <property type="entry name" value="ATG22"/>
    <property type="match status" value="1"/>
</dbReference>
<dbReference type="PANTHER" id="PTHR23519">
    <property type="entry name" value="AUTOPHAGY-RELATED PROTEIN 22"/>
    <property type="match status" value="1"/>
</dbReference>
<feature type="transmembrane region" description="Helical" evidence="6">
    <location>
        <begin position="12"/>
        <end position="29"/>
    </location>
</feature>
<feature type="transmembrane region" description="Helical" evidence="6">
    <location>
        <begin position="125"/>
        <end position="146"/>
    </location>
</feature>
<dbReference type="SUPFAM" id="SSF103473">
    <property type="entry name" value="MFS general substrate transporter"/>
    <property type="match status" value="1"/>
</dbReference>
<protein>
    <submittedName>
        <fullName evidence="8">MFS transporter</fullName>
    </submittedName>
</protein>
<evidence type="ECO:0000256" key="5">
    <source>
        <dbReference type="ARBA" id="ARBA00023136"/>
    </source>
</evidence>
<gene>
    <name evidence="8" type="ORF">ABNX05_06705</name>
</gene>
<feature type="transmembrane region" description="Helical" evidence="6">
    <location>
        <begin position="409"/>
        <end position="428"/>
    </location>
</feature>
<dbReference type="InterPro" id="IPR005829">
    <property type="entry name" value="Sugar_transporter_CS"/>
</dbReference>
<feature type="transmembrane region" description="Helical" evidence="6">
    <location>
        <begin position="66"/>
        <end position="86"/>
    </location>
</feature>
<dbReference type="Proteomes" id="UP001478862">
    <property type="component" value="Unassembled WGS sequence"/>
</dbReference>
<keyword evidence="2" id="KW-0813">Transport</keyword>
<dbReference type="PROSITE" id="PS00217">
    <property type="entry name" value="SUGAR_TRANSPORT_2"/>
    <property type="match status" value="1"/>
</dbReference>
<dbReference type="Gene3D" id="1.20.1250.20">
    <property type="entry name" value="MFS general substrate transporter like domains"/>
    <property type="match status" value="1"/>
</dbReference>
<evidence type="ECO:0000256" key="6">
    <source>
        <dbReference type="SAM" id="Phobius"/>
    </source>
</evidence>
<organism evidence="8 9">
    <name type="scientific">Lysinibacillus zambalensis</name>
    <dbReference type="NCBI Taxonomy" id="3160866"/>
    <lineage>
        <taxon>Bacteria</taxon>
        <taxon>Bacillati</taxon>
        <taxon>Bacillota</taxon>
        <taxon>Bacilli</taxon>
        <taxon>Bacillales</taxon>
        <taxon>Bacillaceae</taxon>
        <taxon>Lysinibacillus</taxon>
    </lineage>
</organism>
<feature type="transmembrane region" description="Helical" evidence="6">
    <location>
        <begin position="343"/>
        <end position="365"/>
    </location>
</feature>
<dbReference type="RefSeq" id="WP_349659023.1">
    <property type="nucleotide sequence ID" value="NZ_JBEGDG010000003.1"/>
</dbReference>
<comment type="subcellular location">
    <subcellularLocation>
        <location evidence="1">Cell membrane</location>
        <topology evidence="1">Multi-pass membrane protein</topology>
    </subcellularLocation>
</comment>
<feature type="transmembrane region" description="Helical" evidence="6">
    <location>
        <begin position="167"/>
        <end position="190"/>
    </location>
</feature>
<feature type="transmembrane region" description="Helical" evidence="6">
    <location>
        <begin position="319"/>
        <end position="337"/>
    </location>
</feature>
<comment type="caution">
    <text evidence="8">The sequence shown here is derived from an EMBL/GenBank/DDBJ whole genome shotgun (WGS) entry which is preliminary data.</text>
</comment>
<name>A0ABV1MQC0_9BACI</name>
<evidence type="ECO:0000256" key="3">
    <source>
        <dbReference type="ARBA" id="ARBA00022692"/>
    </source>
</evidence>
<dbReference type="PROSITE" id="PS50850">
    <property type="entry name" value="MFS"/>
    <property type="match status" value="1"/>
</dbReference>
<feature type="transmembrane region" description="Helical" evidence="6">
    <location>
        <begin position="377"/>
        <end position="403"/>
    </location>
</feature>
<feature type="transmembrane region" description="Helical" evidence="6">
    <location>
        <begin position="252"/>
        <end position="278"/>
    </location>
</feature>
<feature type="transmembrane region" description="Helical" evidence="6">
    <location>
        <begin position="98"/>
        <end position="119"/>
    </location>
</feature>
<feature type="transmembrane region" description="Helical" evidence="6">
    <location>
        <begin position="290"/>
        <end position="310"/>
    </location>
</feature>
<dbReference type="EMBL" id="JBEGDG010000003">
    <property type="protein sequence ID" value="MEQ6354304.1"/>
    <property type="molecule type" value="Genomic_DNA"/>
</dbReference>
<keyword evidence="9" id="KW-1185">Reference proteome</keyword>
<feature type="domain" description="Major facilitator superfamily (MFS) profile" evidence="7">
    <location>
        <begin position="252"/>
        <end position="442"/>
    </location>
</feature>